<dbReference type="CDD" id="cd00882">
    <property type="entry name" value="Ras_like_GTPase"/>
    <property type="match status" value="1"/>
</dbReference>
<gene>
    <name evidence="3" type="ORF">SCUCBS95973_000490</name>
</gene>
<feature type="compositionally biased region" description="Basic and acidic residues" evidence="1">
    <location>
        <begin position="305"/>
        <end position="314"/>
    </location>
</feature>
<dbReference type="PANTHER" id="PTHR32046:SF11">
    <property type="entry name" value="IMMUNE-ASSOCIATED NUCLEOTIDE-BINDING PROTEIN 10-LIKE"/>
    <property type="match status" value="1"/>
</dbReference>
<sequence length="408" mass="45767">MPNDLFTDGIEPDANDVVIALMGMTGAGKSSFISLCSDKKPTIGHDLNSCTQGIDTYTFIYDGPPRKRVFLVDTPGFDDSSRSDSEILRELAAWLSATYTRDIRLSGIIYLHRINQPRMQGSAKRNITLFKKLCGDDALQNVILVTTMWDLVGESVGAMRERELVSTAAFWGYMASKGSKAYRHDNTHASAMKLIGHFIQAESKMTLEIQAEMVHQHKDLDGTAAAAILDARLEQERARFTAEVHSLKAELEEAVRKKDRDTIDMLQDVRDEYKAELAQIKAAHESLRASMQKLHEERYANLERAMKKQQETHQTELPAANQSLAQTNTPTNHTIMTREYTGKPRKHVSNESIPENFAGREGHTSIIWDTITGQRVSSLYSHSDKVSLINLSSDGRRFSSMVFNANDL</sequence>
<dbReference type="PANTHER" id="PTHR32046">
    <property type="entry name" value="G DOMAIN-CONTAINING PROTEIN"/>
    <property type="match status" value="1"/>
</dbReference>
<dbReference type="EMBL" id="CAWUHB010000002">
    <property type="protein sequence ID" value="CAK7209586.1"/>
    <property type="molecule type" value="Genomic_DNA"/>
</dbReference>
<accession>A0ABP0AQX4</accession>
<organism evidence="3 4">
    <name type="scientific">Sporothrix curviconia</name>
    <dbReference type="NCBI Taxonomy" id="1260050"/>
    <lineage>
        <taxon>Eukaryota</taxon>
        <taxon>Fungi</taxon>
        <taxon>Dikarya</taxon>
        <taxon>Ascomycota</taxon>
        <taxon>Pezizomycotina</taxon>
        <taxon>Sordariomycetes</taxon>
        <taxon>Sordariomycetidae</taxon>
        <taxon>Ophiostomatales</taxon>
        <taxon>Ophiostomataceae</taxon>
        <taxon>Sporothrix</taxon>
    </lineage>
</organism>
<reference evidence="3 4" key="1">
    <citation type="submission" date="2024-01" db="EMBL/GenBank/DDBJ databases">
        <authorList>
            <person name="Allen C."/>
            <person name="Tagirdzhanova G."/>
        </authorList>
    </citation>
    <scope>NUCLEOTIDE SEQUENCE [LARGE SCALE GENOMIC DNA]</scope>
</reference>
<dbReference type="SUPFAM" id="SSF52540">
    <property type="entry name" value="P-loop containing nucleoside triphosphate hydrolases"/>
    <property type="match status" value="1"/>
</dbReference>
<dbReference type="Gene3D" id="3.40.50.300">
    <property type="entry name" value="P-loop containing nucleotide triphosphate hydrolases"/>
    <property type="match status" value="1"/>
</dbReference>
<keyword evidence="4" id="KW-1185">Reference proteome</keyword>
<evidence type="ECO:0000313" key="3">
    <source>
        <dbReference type="EMBL" id="CAK7209586.1"/>
    </source>
</evidence>
<evidence type="ECO:0000313" key="4">
    <source>
        <dbReference type="Proteomes" id="UP001642405"/>
    </source>
</evidence>
<feature type="region of interest" description="Disordered" evidence="1">
    <location>
        <begin position="305"/>
        <end position="325"/>
    </location>
</feature>
<protein>
    <recommendedName>
        <fullName evidence="2">G domain-containing protein</fullName>
    </recommendedName>
</protein>
<evidence type="ECO:0000256" key="1">
    <source>
        <dbReference type="SAM" id="MobiDB-lite"/>
    </source>
</evidence>
<comment type="caution">
    <text evidence="3">The sequence shown here is derived from an EMBL/GenBank/DDBJ whole genome shotgun (WGS) entry which is preliminary data.</text>
</comment>
<dbReference type="InterPro" id="IPR006073">
    <property type="entry name" value="GTP-bd"/>
</dbReference>
<proteinExistence type="predicted"/>
<dbReference type="Pfam" id="PF01926">
    <property type="entry name" value="MMR_HSR1"/>
    <property type="match status" value="1"/>
</dbReference>
<dbReference type="InterPro" id="IPR027417">
    <property type="entry name" value="P-loop_NTPase"/>
</dbReference>
<evidence type="ECO:0000259" key="2">
    <source>
        <dbReference type="Pfam" id="PF01926"/>
    </source>
</evidence>
<name>A0ABP0AQX4_9PEZI</name>
<dbReference type="Proteomes" id="UP001642405">
    <property type="component" value="Unassembled WGS sequence"/>
</dbReference>
<feature type="domain" description="G" evidence="2">
    <location>
        <begin position="19"/>
        <end position="91"/>
    </location>
</feature>